<comment type="caution">
    <text evidence="8">The sequence shown here is derived from an EMBL/GenBank/DDBJ whole genome shotgun (WGS) entry which is preliminary data.</text>
</comment>
<feature type="transmembrane region" description="Helical" evidence="7">
    <location>
        <begin position="135"/>
        <end position="154"/>
    </location>
</feature>
<evidence type="ECO:0000256" key="6">
    <source>
        <dbReference type="SAM" id="MobiDB-lite"/>
    </source>
</evidence>
<keyword evidence="5 7" id="KW-0472">Membrane</keyword>
<feature type="transmembrane region" description="Helical" evidence="7">
    <location>
        <begin position="248"/>
        <end position="266"/>
    </location>
</feature>
<keyword evidence="9" id="KW-1185">Reference proteome</keyword>
<evidence type="ECO:0000256" key="7">
    <source>
        <dbReference type="SAM" id="Phobius"/>
    </source>
</evidence>
<comment type="similarity">
    <text evidence="2">Belongs to the acetate uptake transporter (AceTr) (TC 2.A.96) family.</text>
</comment>
<dbReference type="PANTHER" id="PTHR31123:SF4">
    <property type="entry name" value="PROTEIN ALCS"/>
    <property type="match status" value="1"/>
</dbReference>
<dbReference type="AlphaFoldDB" id="A0A8H7TAZ4"/>
<feature type="transmembrane region" description="Helical" evidence="7">
    <location>
        <begin position="82"/>
        <end position="101"/>
    </location>
</feature>
<dbReference type="Pfam" id="PF01184">
    <property type="entry name" value="Gpr1_Fun34_YaaH"/>
    <property type="match status" value="1"/>
</dbReference>
<evidence type="ECO:0000256" key="5">
    <source>
        <dbReference type="ARBA" id="ARBA00023136"/>
    </source>
</evidence>
<dbReference type="Proteomes" id="UP000664132">
    <property type="component" value="Unassembled WGS sequence"/>
</dbReference>
<dbReference type="GO" id="GO:0015123">
    <property type="term" value="F:acetate transmembrane transporter activity"/>
    <property type="evidence" value="ECO:0007669"/>
    <property type="project" value="TreeGrafter"/>
</dbReference>
<dbReference type="EMBL" id="JAFJYH010000183">
    <property type="protein sequence ID" value="KAG4416544.1"/>
    <property type="molecule type" value="Genomic_DNA"/>
</dbReference>
<comment type="subcellular location">
    <subcellularLocation>
        <location evidence="1">Membrane</location>
        <topology evidence="1">Multi-pass membrane protein</topology>
    </subcellularLocation>
</comment>
<evidence type="ECO:0000313" key="9">
    <source>
        <dbReference type="Proteomes" id="UP000664132"/>
    </source>
</evidence>
<evidence type="ECO:0000256" key="1">
    <source>
        <dbReference type="ARBA" id="ARBA00004141"/>
    </source>
</evidence>
<feature type="transmembrane region" description="Helical" evidence="7">
    <location>
        <begin position="208"/>
        <end position="228"/>
    </location>
</feature>
<sequence length="296" mass="32370">MTSEKQSVDAKMSSNGTTQKNDEVHHVNEEYPEGLGLGSNLSHVKTSGGMTISPELFEKLYLTPKTQTTGDFRKRFANPTPLGLMGFVISALTYAAIMMGWGGSTTLTGVAGIFFFTGPVLLLLALIFEWIMGNFFSMLVMGMFAVFWLSFGVLQTPSWGIAASYSATGDAAEGAASVGYNAAIALYLTMWGFWLFTTFIFTLKTNTVFALIFLCAFISSFIFAGAYYKVSTGEYDMALKLQKAGGAIFFILAVLGYYITVVMIAAEMRMTIKLPVGDLSHFWPKSEDLADMEKNE</sequence>
<dbReference type="GO" id="GO:0005886">
    <property type="term" value="C:plasma membrane"/>
    <property type="evidence" value="ECO:0007669"/>
    <property type="project" value="TreeGrafter"/>
</dbReference>
<feature type="transmembrane region" description="Helical" evidence="7">
    <location>
        <begin position="107"/>
        <end position="128"/>
    </location>
</feature>
<accession>A0A8H7TAZ4</accession>
<evidence type="ECO:0008006" key="10">
    <source>
        <dbReference type="Google" id="ProtNLM"/>
    </source>
</evidence>
<evidence type="ECO:0000256" key="4">
    <source>
        <dbReference type="ARBA" id="ARBA00022989"/>
    </source>
</evidence>
<organism evidence="8 9">
    <name type="scientific">Cadophora malorum</name>
    <dbReference type="NCBI Taxonomy" id="108018"/>
    <lineage>
        <taxon>Eukaryota</taxon>
        <taxon>Fungi</taxon>
        <taxon>Dikarya</taxon>
        <taxon>Ascomycota</taxon>
        <taxon>Pezizomycotina</taxon>
        <taxon>Leotiomycetes</taxon>
        <taxon>Helotiales</taxon>
        <taxon>Ploettnerulaceae</taxon>
        <taxon>Cadophora</taxon>
    </lineage>
</organism>
<protein>
    <recommendedName>
        <fullName evidence="10">Plasma membrane ammonium transporter</fullName>
    </recommendedName>
</protein>
<evidence type="ECO:0000256" key="3">
    <source>
        <dbReference type="ARBA" id="ARBA00022692"/>
    </source>
</evidence>
<reference evidence="8" key="1">
    <citation type="submission" date="2021-02" db="EMBL/GenBank/DDBJ databases">
        <title>Genome sequence Cadophora malorum strain M34.</title>
        <authorList>
            <person name="Stefanovic E."/>
            <person name="Vu D."/>
            <person name="Scully C."/>
            <person name="Dijksterhuis J."/>
            <person name="Roader J."/>
            <person name="Houbraken J."/>
        </authorList>
    </citation>
    <scope>NUCLEOTIDE SEQUENCE</scope>
    <source>
        <strain evidence="8">M34</strain>
    </source>
</reference>
<dbReference type="OrthoDB" id="3648309at2759"/>
<dbReference type="InterPro" id="IPR000791">
    <property type="entry name" value="Gpr1/Fun34/SatP-like"/>
</dbReference>
<dbReference type="InterPro" id="IPR051633">
    <property type="entry name" value="AceTr"/>
</dbReference>
<dbReference type="PANTHER" id="PTHR31123">
    <property type="entry name" value="ACCUMULATION OF DYADS PROTEIN 2-RELATED"/>
    <property type="match status" value="1"/>
</dbReference>
<proteinExistence type="inferred from homology"/>
<feature type="region of interest" description="Disordered" evidence="6">
    <location>
        <begin position="1"/>
        <end position="24"/>
    </location>
</feature>
<keyword evidence="3 7" id="KW-0812">Transmembrane</keyword>
<gene>
    <name evidence="8" type="ORF">IFR04_010338</name>
</gene>
<keyword evidence="4 7" id="KW-1133">Transmembrane helix</keyword>
<evidence type="ECO:0000256" key="2">
    <source>
        <dbReference type="ARBA" id="ARBA00005587"/>
    </source>
</evidence>
<name>A0A8H7TAZ4_9HELO</name>
<evidence type="ECO:0000313" key="8">
    <source>
        <dbReference type="EMBL" id="KAG4416544.1"/>
    </source>
</evidence>
<feature type="transmembrane region" description="Helical" evidence="7">
    <location>
        <begin position="174"/>
        <end position="196"/>
    </location>
</feature>